<evidence type="ECO:0000313" key="1">
    <source>
        <dbReference type="EMBL" id="XDO01966.1"/>
    </source>
</evidence>
<organism evidence="1">
    <name type="scientific">Florenciella sp. virus SA2</name>
    <dbReference type="NCBI Taxonomy" id="3240092"/>
    <lineage>
        <taxon>Viruses</taxon>
    </lineage>
</organism>
<sequence length="172" mass="19631">MTTSIAFEGFTNEEIENFDFITFNENYTNNIENVENEENQNLDPSGALYGLQRLRYLKTNETGEQIVIPDINGRETGNNVVFYTGTNGDGYTYEQYKHRRKAEVLKYKNSNKNKKSNYSNISKNVQLSSAAIKNLCNDDNTRIIYKPGTNSGIKSSTDLLYLNNNVPFYSSL</sequence>
<proteinExistence type="predicted"/>
<protein>
    <submittedName>
        <fullName evidence="1">Uncharacterized protein</fullName>
    </submittedName>
</protein>
<accession>A0AB39JE59</accession>
<gene>
    <name evidence="1" type="ORF">FloV-SA2_00147</name>
</gene>
<dbReference type="EMBL" id="PP542043">
    <property type="protein sequence ID" value="XDO01966.1"/>
    <property type="molecule type" value="Genomic_DNA"/>
</dbReference>
<reference evidence="1" key="1">
    <citation type="submission" date="2024-03" db="EMBL/GenBank/DDBJ databases">
        <title>Eukaryotic viruses encode the ribosomal protein eL40.</title>
        <authorList>
            <person name="Thomy J."/>
            <person name="Schvarcz C.R."/>
            <person name="McBeain K.A."/>
            <person name="Edwards K.F."/>
            <person name="Steward G.F."/>
        </authorList>
    </citation>
    <scope>NUCLEOTIDE SEQUENCE</scope>
    <source>
        <strain evidence="1">FloV-SA2</strain>
    </source>
</reference>
<name>A0AB39JE59_9VIRU</name>